<evidence type="ECO:0000313" key="6">
    <source>
        <dbReference type="Proteomes" id="UP000239590"/>
    </source>
</evidence>
<dbReference type="PROSITE" id="PS50893">
    <property type="entry name" value="ABC_TRANSPORTER_2"/>
    <property type="match status" value="1"/>
</dbReference>
<dbReference type="PROSITE" id="PS00211">
    <property type="entry name" value="ABC_TRANSPORTER_1"/>
    <property type="match status" value="1"/>
</dbReference>
<dbReference type="GO" id="GO:0005524">
    <property type="term" value="F:ATP binding"/>
    <property type="evidence" value="ECO:0007669"/>
    <property type="project" value="UniProtKB-KW"/>
</dbReference>
<keyword evidence="1" id="KW-0813">Transport</keyword>
<dbReference type="InterPro" id="IPR003439">
    <property type="entry name" value="ABC_transporter-like_ATP-bd"/>
</dbReference>
<dbReference type="InterPro" id="IPR017871">
    <property type="entry name" value="ABC_transporter-like_CS"/>
</dbReference>
<dbReference type="Pfam" id="PF00005">
    <property type="entry name" value="ABC_tran"/>
    <property type="match status" value="1"/>
</dbReference>
<dbReference type="Proteomes" id="UP000239590">
    <property type="component" value="Unassembled WGS sequence"/>
</dbReference>
<evidence type="ECO:0000259" key="4">
    <source>
        <dbReference type="PROSITE" id="PS50893"/>
    </source>
</evidence>
<keyword evidence="2" id="KW-0547">Nucleotide-binding</keyword>
<dbReference type="InterPro" id="IPR051782">
    <property type="entry name" value="ABC_Transporter_VariousFunc"/>
</dbReference>
<accession>A0A2S7IJT9</accession>
<dbReference type="PANTHER" id="PTHR42939:SF1">
    <property type="entry name" value="ABC TRANSPORTER ATP-BINDING PROTEIN ALBC-RELATED"/>
    <property type="match status" value="1"/>
</dbReference>
<dbReference type="AlphaFoldDB" id="A0A2S7IJT9"/>
<dbReference type="PANTHER" id="PTHR42939">
    <property type="entry name" value="ABC TRANSPORTER ATP-BINDING PROTEIN ALBC-RELATED"/>
    <property type="match status" value="1"/>
</dbReference>
<evidence type="ECO:0000256" key="2">
    <source>
        <dbReference type="ARBA" id="ARBA00022741"/>
    </source>
</evidence>
<name>A0A2S7IJT9_9BACT</name>
<sequence length="238" mass="26028">MLKAVNLTKAYGSHTALDHLNLEIQAGEIYCLLGSNGAGKSTTINLFLGFIPATSGQAFIDGVEVSVNNQATRDMVAYIPEIVNLYPTLSGMENLEFFSGLSGFQYTKQELGRFMEVAGLQASAFHKRVSSYSKGMRQKVGIAIALVKKAKVLFLDEPTSGLDPHASNEFSEIITQLSLQGVSTLMATHDLLIAKNLGHRIGIMHEGKLKQELISDEVSHADLTRIYIDLVKEKEVRV</sequence>
<dbReference type="CDD" id="cd03230">
    <property type="entry name" value="ABC_DR_subfamily_A"/>
    <property type="match status" value="1"/>
</dbReference>
<reference evidence="6" key="1">
    <citation type="submission" date="2018-02" db="EMBL/GenBank/DDBJ databases">
        <title>Genome sequencing of Solimonas sp. HR-BB.</title>
        <authorList>
            <person name="Lee Y."/>
            <person name="Jeon C.O."/>
        </authorList>
    </citation>
    <scope>NUCLEOTIDE SEQUENCE [LARGE SCALE GENOMIC DNA]</scope>
    <source>
        <strain evidence="6">HR-U</strain>
    </source>
</reference>
<dbReference type="SMART" id="SM00382">
    <property type="entry name" value="AAA"/>
    <property type="match status" value="1"/>
</dbReference>
<gene>
    <name evidence="5" type="ORF">C5O19_15980</name>
</gene>
<comment type="caution">
    <text evidence="5">The sequence shown here is derived from an EMBL/GenBank/DDBJ whole genome shotgun (WGS) entry which is preliminary data.</text>
</comment>
<dbReference type="RefSeq" id="WP_104714410.1">
    <property type="nucleotide sequence ID" value="NZ_PTRA01000002.1"/>
</dbReference>
<protein>
    <submittedName>
        <fullName evidence="5">ABC transporter ATP-binding protein</fullName>
    </submittedName>
</protein>
<evidence type="ECO:0000256" key="1">
    <source>
        <dbReference type="ARBA" id="ARBA00022448"/>
    </source>
</evidence>
<evidence type="ECO:0000256" key="3">
    <source>
        <dbReference type="ARBA" id="ARBA00022840"/>
    </source>
</evidence>
<keyword evidence="3 5" id="KW-0067">ATP-binding</keyword>
<dbReference type="OrthoDB" id="9808363at2"/>
<dbReference type="EMBL" id="PTRA01000002">
    <property type="protein sequence ID" value="PQA56835.1"/>
    <property type="molecule type" value="Genomic_DNA"/>
</dbReference>
<dbReference type="InterPro" id="IPR003593">
    <property type="entry name" value="AAA+_ATPase"/>
</dbReference>
<dbReference type="GO" id="GO:0016887">
    <property type="term" value="F:ATP hydrolysis activity"/>
    <property type="evidence" value="ECO:0007669"/>
    <property type="project" value="InterPro"/>
</dbReference>
<feature type="domain" description="ABC transporter" evidence="4">
    <location>
        <begin position="2"/>
        <end position="231"/>
    </location>
</feature>
<proteinExistence type="predicted"/>
<organism evidence="5 6">
    <name type="scientific">Siphonobacter curvatus</name>
    <dbReference type="NCBI Taxonomy" id="2094562"/>
    <lineage>
        <taxon>Bacteria</taxon>
        <taxon>Pseudomonadati</taxon>
        <taxon>Bacteroidota</taxon>
        <taxon>Cytophagia</taxon>
        <taxon>Cytophagales</taxon>
        <taxon>Cytophagaceae</taxon>
        <taxon>Siphonobacter</taxon>
    </lineage>
</organism>
<dbReference type="Gene3D" id="3.40.50.300">
    <property type="entry name" value="P-loop containing nucleotide triphosphate hydrolases"/>
    <property type="match status" value="1"/>
</dbReference>
<dbReference type="SUPFAM" id="SSF52540">
    <property type="entry name" value="P-loop containing nucleoside triphosphate hydrolases"/>
    <property type="match status" value="1"/>
</dbReference>
<dbReference type="InterPro" id="IPR027417">
    <property type="entry name" value="P-loop_NTPase"/>
</dbReference>
<keyword evidence="6" id="KW-1185">Reference proteome</keyword>
<evidence type="ECO:0000313" key="5">
    <source>
        <dbReference type="EMBL" id="PQA56835.1"/>
    </source>
</evidence>